<dbReference type="Proteomes" id="UP000029994">
    <property type="component" value="Unassembled WGS sequence"/>
</dbReference>
<dbReference type="AlphaFoldDB" id="A0A099LPM5"/>
<comment type="caution">
    <text evidence="1">The sequence shown here is derived from an EMBL/GenBank/DDBJ whole genome shotgun (WGS) entry which is preliminary data.</text>
</comment>
<dbReference type="EMBL" id="JMCG01000001">
    <property type="protein sequence ID" value="KGK10183.1"/>
    <property type="molecule type" value="Genomic_DNA"/>
</dbReference>
<sequence>MLEARLRGKAKAEKWFWVLGPWSWEKKKQETRLLGARLRGRARAEKWFWVLGSWSWEKKKQETSFLEARLRGKAKAEEKDRSFLLFLEPST</sequence>
<accession>A0A099LPM5</accession>
<evidence type="ECO:0000313" key="1">
    <source>
        <dbReference type="EMBL" id="KGK10183.1"/>
    </source>
</evidence>
<evidence type="ECO:0000313" key="2">
    <source>
        <dbReference type="Proteomes" id="UP000029994"/>
    </source>
</evidence>
<name>A0A099LPM5_9VIBR</name>
<proteinExistence type="predicted"/>
<gene>
    <name evidence="1" type="ORF">EA26_02180</name>
</gene>
<protein>
    <submittedName>
        <fullName evidence="1">Uncharacterized protein</fullName>
    </submittedName>
</protein>
<keyword evidence="2" id="KW-1185">Reference proteome</keyword>
<reference evidence="1 2" key="1">
    <citation type="submission" date="2014-04" db="EMBL/GenBank/DDBJ databases">
        <title>Genome sequencing of Vibrio navarrensis strains.</title>
        <authorList>
            <person name="Gladney L.M."/>
            <person name="Katz L.S."/>
            <person name="Marino-Ramirez L."/>
            <person name="Jordan I.K."/>
        </authorList>
    </citation>
    <scope>NUCLEOTIDE SEQUENCE [LARGE SCALE GENOMIC DNA]</scope>
    <source>
        <strain evidence="1 2">ATCC 51183</strain>
    </source>
</reference>
<organism evidence="1 2">
    <name type="scientific">Vibrio navarrensis</name>
    <dbReference type="NCBI Taxonomy" id="29495"/>
    <lineage>
        <taxon>Bacteria</taxon>
        <taxon>Pseudomonadati</taxon>
        <taxon>Pseudomonadota</taxon>
        <taxon>Gammaproteobacteria</taxon>
        <taxon>Vibrionales</taxon>
        <taxon>Vibrionaceae</taxon>
        <taxon>Vibrio</taxon>
    </lineage>
</organism>